<name>A0ABW5RMW8_9BACI</name>
<gene>
    <name evidence="2" type="ORF">ACFSUL_03055</name>
</gene>
<dbReference type="EMBL" id="JBHUMF010000008">
    <property type="protein sequence ID" value="MFD2679725.1"/>
    <property type="molecule type" value="Genomic_DNA"/>
</dbReference>
<evidence type="ECO:0000313" key="3">
    <source>
        <dbReference type="Proteomes" id="UP001597506"/>
    </source>
</evidence>
<dbReference type="InterPro" id="IPR024775">
    <property type="entry name" value="DinB-like"/>
</dbReference>
<accession>A0ABW5RMW8</accession>
<organism evidence="2 3">
    <name type="scientific">Bacillus seohaeanensis</name>
    <dbReference type="NCBI Taxonomy" id="284580"/>
    <lineage>
        <taxon>Bacteria</taxon>
        <taxon>Bacillati</taxon>
        <taxon>Bacillota</taxon>
        <taxon>Bacilli</taxon>
        <taxon>Bacillales</taxon>
        <taxon>Bacillaceae</taxon>
        <taxon>Bacillus</taxon>
    </lineage>
</organism>
<evidence type="ECO:0000313" key="2">
    <source>
        <dbReference type="EMBL" id="MFD2679725.1"/>
    </source>
</evidence>
<proteinExistence type="predicted"/>
<sequence>MWEKEIYSIRMKVIHCIKDIPEQKLNWQPSQGKWSIAQNVLHLAGAETRFLTLALTAVKSPLKSDSASVDLSVFDDASIKLKAPIEPSDEPQTLVTLLAALDQSRQLTNNFLETYSKADLEGKYMNHQRFGIMPIWQVLELLGKHEQRHLHQMNQLKKEILS</sequence>
<protein>
    <submittedName>
        <fullName evidence="2">DinB family protein</fullName>
    </submittedName>
</protein>
<dbReference type="SUPFAM" id="SSF109854">
    <property type="entry name" value="DinB/YfiT-like putative metalloenzymes"/>
    <property type="match status" value="1"/>
</dbReference>
<keyword evidence="3" id="KW-1185">Reference proteome</keyword>
<evidence type="ECO:0000259" key="1">
    <source>
        <dbReference type="Pfam" id="PF12867"/>
    </source>
</evidence>
<reference evidence="3" key="1">
    <citation type="journal article" date="2019" name="Int. J. Syst. Evol. Microbiol.">
        <title>The Global Catalogue of Microorganisms (GCM) 10K type strain sequencing project: providing services to taxonomists for standard genome sequencing and annotation.</title>
        <authorList>
            <consortium name="The Broad Institute Genomics Platform"/>
            <consortium name="The Broad Institute Genome Sequencing Center for Infectious Disease"/>
            <person name="Wu L."/>
            <person name="Ma J."/>
        </authorList>
    </citation>
    <scope>NUCLEOTIDE SEQUENCE [LARGE SCALE GENOMIC DNA]</scope>
    <source>
        <strain evidence="3">KCTC 3913</strain>
    </source>
</reference>
<dbReference type="Proteomes" id="UP001597506">
    <property type="component" value="Unassembled WGS sequence"/>
</dbReference>
<feature type="domain" description="DinB-like" evidence="1">
    <location>
        <begin position="10"/>
        <end position="153"/>
    </location>
</feature>
<dbReference type="RefSeq" id="WP_377932590.1">
    <property type="nucleotide sequence ID" value="NZ_JBHUMF010000008.1"/>
</dbReference>
<dbReference type="Gene3D" id="1.20.120.450">
    <property type="entry name" value="dinb family like domain"/>
    <property type="match status" value="1"/>
</dbReference>
<dbReference type="InterPro" id="IPR034660">
    <property type="entry name" value="DinB/YfiT-like"/>
</dbReference>
<dbReference type="Pfam" id="PF12867">
    <property type="entry name" value="DinB_2"/>
    <property type="match status" value="1"/>
</dbReference>
<comment type="caution">
    <text evidence="2">The sequence shown here is derived from an EMBL/GenBank/DDBJ whole genome shotgun (WGS) entry which is preliminary data.</text>
</comment>